<protein>
    <recommendedName>
        <fullName evidence="5">Snurportin-1</fullName>
    </recommendedName>
</protein>
<evidence type="ECO:0000256" key="5">
    <source>
        <dbReference type="ARBA" id="ARBA00016034"/>
    </source>
</evidence>
<evidence type="ECO:0000256" key="1">
    <source>
        <dbReference type="ARBA" id="ARBA00003975"/>
    </source>
</evidence>
<evidence type="ECO:0000256" key="8">
    <source>
        <dbReference type="ARBA" id="ARBA00022884"/>
    </source>
</evidence>
<organism evidence="11">
    <name type="scientific">Capitella teleta</name>
    <name type="common">Polychaete worm</name>
    <dbReference type="NCBI Taxonomy" id="283909"/>
    <lineage>
        <taxon>Eukaryota</taxon>
        <taxon>Metazoa</taxon>
        <taxon>Spiralia</taxon>
        <taxon>Lophotrochozoa</taxon>
        <taxon>Annelida</taxon>
        <taxon>Polychaeta</taxon>
        <taxon>Sedentaria</taxon>
        <taxon>Scolecida</taxon>
        <taxon>Capitellidae</taxon>
        <taxon>Capitella</taxon>
    </lineage>
</organism>
<dbReference type="EMBL" id="KB311780">
    <property type="protein sequence ID" value="ELT88614.1"/>
    <property type="molecule type" value="Genomic_DNA"/>
</dbReference>
<evidence type="ECO:0000256" key="2">
    <source>
        <dbReference type="ARBA" id="ARBA00004123"/>
    </source>
</evidence>
<dbReference type="CDD" id="cd09232">
    <property type="entry name" value="Snurportin-1_C"/>
    <property type="match status" value="1"/>
</dbReference>
<dbReference type="Pfam" id="PF21974">
    <property type="entry name" value="SPN1_m3Gcap_bd"/>
    <property type="match status" value="1"/>
</dbReference>
<evidence type="ECO:0000256" key="4">
    <source>
        <dbReference type="ARBA" id="ARBA00007540"/>
    </source>
</evidence>
<dbReference type="Proteomes" id="UP000014760">
    <property type="component" value="Unassembled WGS sequence"/>
</dbReference>
<reference evidence="11 13" key="2">
    <citation type="journal article" date="2013" name="Nature">
        <title>Insights into bilaterian evolution from three spiralian genomes.</title>
        <authorList>
            <person name="Simakov O."/>
            <person name="Marletaz F."/>
            <person name="Cho S.J."/>
            <person name="Edsinger-Gonzales E."/>
            <person name="Havlak P."/>
            <person name="Hellsten U."/>
            <person name="Kuo D.H."/>
            <person name="Larsson T."/>
            <person name="Lv J."/>
            <person name="Arendt D."/>
            <person name="Savage R."/>
            <person name="Osoegawa K."/>
            <person name="de Jong P."/>
            <person name="Grimwood J."/>
            <person name="Chapman J.A."/>
            <person name="Shapiro H."/>
            <person name="Aerts A."/>
            <person name="Otillar R.P."/>
            <person name="Terry A.Y."/>
            <person name="Boore J.L."/>
            <person name="Grigoriev I.V."/>
            <person name="Lindberg D.R."/>
            <person name="Seaver E.C."/>
            <person name="Weisblat D.A."/>
            <person name="Putnam N.H."/>
            <person name="Rokhsar D.S."/>
        </authorList>
    </citation>
    <scope>NUCLEOTIDE SEQUENCE</scope>
    <source>
        <strain evidence="11 13">I ESC-2004</strain>
    </source>
</reference>
<keyword evidence="7" id="KW-0963">Cytoplasm</keyword>
<evidence type="ECO:0000259" key="10">
    <source>
        <dbReference type="Pfam" id="PF21974"/>
    </source>
</evidence>
<keyword evidence="6" id="KW-0813">Transport</keyword>
<sequence>MEVTQVKLRKPGRYFKSQVSAFTCKLKKKKKNHCFRIFSFHFPTLHFFSMQLMYSEWMLEPPDDLVSDWLMMPCPVGRRNLVVASRGATKVYAKNGYQLMRFPSSLPGGCRQGDQRLSCILDCIYSEVSKTFYVLDMMNWKSHPLYDSDTECRWYLTQSHFSDNPEPRTVSKYNPYKFEPLPSCSCDPESIERMMTADMNVELDGLLFYHKRTHYTIGPTPLVLWLKPYMLQELFGVKVGEKHLQNVPSSYRNFQQHVNNVKDAKKKNLKTENGCRGDAGTAMETEITKS</sequence>
<evidence type="ECO:0000313" key="12">
    <source>
        <dbReference type="EnsemblMetazoa" id="CapteP106937"/>
    </source>
</evidence>
<dbReference type="OMA" id="NWYVVPC"/>
<keyword evidence="13" id="KW-1185">Reference proteome</keyword>
<evidence type="ECO:0000256" key="9">
    <source>
        <dbReference type="ARBA" id="ARBA00023242"/>
    </source>
</evidence>
<dbReference type="AlphaFoldDB" id="R7T5I5"/>
<dbReference type="HOGENOM" id="CLU_056809_1_0_1"/>
<dbReference type="InterPro" id="IPR017336">
    <property type="entry name" value="Snurportin-1"/>
</dbReference>
<dbReference type="PANTHER" id="PTHR13403">
    <property type="entry name" value="SNURPORTIN1 RNUT1 PROTEIN RNA, U TRANSPORTER 1"/>
    <property type="match status" value="1"/>
</dbReference>
<dbReference type="OrthoDB" id="10003593at2759"/>
<feature type="domain" description="Snurportin-1 m3G cap-binding" evidence="10">
    <location>
        <begin position="51"/>
        <end position="228"/>
    </location>
</feature>
<comment type="function">
    <text evidence="1">Functions as an U snRNP-specific nuclear import adapter. Involved in the trimethylguanosine (m3G)-cap-dependent nuclear import of U snRNPs. Binds specifically to the terminal m3G-cap U snRNAs.</text>
</comment>
<gene>
    <name evidence="11" type="ORF">CAPTEDRAFT_106937</name>
</gene>
<evidence type="ECO:0000313" key="13">
    <source>
        <dbReference type="Proteomes" id="UP000014760"/>
    </source>
</evidence>
<reference evidence="13" key="1">
    <citation type="submission" date="2012-12" db="EMBL/GenBank/DDBJ databases">
        <authorList>
            <person name="Hellsten U."/>
            <person name="Grimwood J."/>
            <person name="Chapman J.A."/>
            <person name="Shapiro H."/>
            <person name="Aerts A."/>
            <person name="Otillar R.P."/>
            <person name="Terry A.Y."/>
            <person name="Boore J.L."/>
            <person name="Simakov O."/>
            <person name="Marletaz F."/>
            <person name="Cho S.-J."/>
            <person name="Edsinger-Gonzales E."/>
            <person name="Havlak P."/>
            <person name="Kuo D.-H."/>
            <person name="Larsson T."/>
            <person name="Lv J."/>
            <person name="Arendt D."/>
            <person name="Savage R."/>
            <person name="Osoegawa K."/>
            <person name="de Jong P."/>
            <person name="Lindberg D.R."/>
            <person name="Seaver E.C."/>
            <person name="Weisblat D.A."/>
            <person name="Putnam N.H."/>
            <person name="Grigoriev I.V."/>
            <person name="Rokhsar D.S."/>
        </authorList>
    </citation>
    <scope>NUCLEOTIDE SEQUENCE</scope>
    <source>
        <strain evidence="13">I ESC-2004</strain>
    </source>
</reference>
<comment type="similarity">
    <text evidence="4">Belongs to the snurportin family.</text>
</comment>
<evidence type="ECO:0000256" key="6">
    <source>
        <dbReference type="ARBA" id="ARBA00022448"/>
    </source>
</evidence>
<dbReference type="STRING" id="283909.R7T5I5"/>
<dbReference type="GO" id="GO:0061015">
    <property type="term" value="P:snRNA import into nucleus"/>
    <property type="evidence" value="ECO:0007669"/>
    <property type="project" value="InterPro"/>
</dbReference>
<dbReference type="GO" id="GO:0003723">
    <property type="term" value="F:RNA binding"/>
    <property type="evidence" value="ECO:0007669"/>
    <property type="project" value="UniProtKB-KW"/>
</dbReference>
<keyword evidence="8" id="KW-0694">RNA-binding</keyword>
<dbReference type="GO" id="GO:0005737">
    <property type="term" value="C:cytoplasm"/>
    <property type="evidence" value="ECO:0007669"/>
    <property type="project" value="UniProtKB-SubCell"/>
</dbReference>
<proteinExistence type="inferred from homology"/>
<dbReference type="PANTHER" id="PTHR13403:SF6">
    <property type="entry name" value="SNURPORTIN-1"/>
    <property type="match status" value="1"/>
</dbReference>
<dbReference type="InterPro" id="IPR047857">
    <property type="entry name" value="Snurportin1_C"/>
</dbReference>
<keyword evidence="9" id="KW-0539">Nucleus</keyword>
<dbReference type="EMBL" id="AMQN01015312">
    <property type="status" value="NOT_ANNOTATED_CDS"/>
    <property type="molecule type" value="Genomic_DNA"/>
</dbReference>
<accession>R7T5I5</accession>
<dbReference type="FunCoup" id="R7T5I5">
    <property type="interactions" value="818"/>
</dbReference>
<comment type="subcellular location">
    <subcellularLocation>
        <location evidence="3">Cytoplasm</location>
    </subcellularLocation>
    <subcellularLocation>
        <location evidence="2">Nucleus</location>
    </subcellularLocation>
</comment>
<dbReference type="Gene3D" id="3.30.470.30">
    <property type="entry name" value="DNA ligase/mRNA capping enzyme"/>
    <property type="match status" value="1"/>
</dbReference>
<evidence type="ECO:0000313" key="11">
    <source>
        <dbReference type="EMBL" id="ELT88614.1"/>
    </source>
</evidence>
<reference evidence="12" key="3">
    <citation type="submission" date="2015-06" db="UniProtKB">
        <authorList>
            <consortium name="EnsemblMetazoa"/>
        </authorList>
    </citation>
    <scope>IDENTIFICATION</scope>
</reference>
<evidence type="ECO:0000256" key="3">
    <source>
        <dbReference type="ARBA" id="ARBA00004496"/>
    </source>
</evidence>
<dbReference type="EnsemblMetazoa" id="CapteT106937">
    <property type="protein sequence ID" value="CapteP106937"/>
    <property type="gene ID" value="CapteG106937"/>
</dbReference>
<dbReference type="SUPFAM" id="SSF56091">
    <property type="entry name" value="DNA ligase/mRNA capping enzyme, catalytic domain"/>
    <property type="match status" value="1"/>
</dbReference>
<name>R7T5I5_CAPTE</name>
<evidence type="ECO:0000256" key="7">
    <source>
        <dbReference type="ARBA" id="ARBA00022490"/>
    </source>
</evidence>
<dbReference type="GO" id="GO:0005634">
    <property type="term" value="C:nucleus"/>
    <property type="evidence" value="ECO:0007669"/>
    <property type="project" value="UniProtKB-SubCell"/>
</dbReference>